<accession>A0A424YFA5</accession>
<sequence length="431" mass="47417">MKLLRSHAKVLLVLFLALLLVPVFYGVNYSQNISLIQGEEHYVNFTFPLKAEITCDQSNIIKINGDSLEDTSTTVSLKDPLSLKAVNLGNARLDIKLFGVIPLRHLTVNVFPEKLVYPGGQSIGIKLRSEGVIVVGFNKVDGNYPAREMGLKKGDSIIAINGNKVDSIDEAAELINEKGSFGEPVDFNIKRGENLLRERITPRYCPDTSSFRIGLYIRDTAAGVGTLSFYDPDSKLYGALGHVIVDIDTNTPININQGEIVKASIVRIKEGKRGHPGEKTGVFIEKKDIIGTIDKNTEYGIFGKLEKINNKNDYYSEPIPVALNSQVQVGPAEILTVLNGDKIEKFDVEIQRIVNPNTPSNKGFIIKITDEDLINRTGGIIQGMSGSPIIQNNKLAGAVTHVFINDPTRGYGIFVEWMLQESGALDTKYVN</sequence>
<dbReference type="InterPro" id="IPR014219">
    <property type="entry name" value="SpoIVB"/>
</dbReference>
<dbReference type="Proteomes" id="UP000285138">
    <property type="component" value="Unassembled WGS sequence"/>
</dbReference>
<dbReference type="Pfam" id="PF13180">
    <property type="entry name" value="PDZ_2"/>
    <property type="match status" value="1"/>
</dbReference>
<dbReference type="NCBIfam" id="TIGR02860">
    <property type="entry name" value="spore_IV_B"/>
    <property type="match status" value="1"/>
</dbReference>
<protein>
    <submittedName>
        <fullName evidence="2">SpoIVB peptidase</fullName>
        <ecNumber evidence="2">3.4.21.116</ecNumber>
    </submittedName>
</protein>
<dbReference type="EC" id="3.4.21.116" evidence="2"/>
<dbReference type="InterPro" id="IPR036034">
    <property type="entry name" value="PDZ_sf"/>
</dbReference>
<dbReference type="SUPFAM" id="SSF50156">
    <property type="entry name" value="PDZ domain-like"/>
    <property type="match status" value="1"/>
</dbReference>
<evidence type="ECO:0000313" key="2">
    <source>
        <dbReference type="EMBL" id="RQD76381.1"/>
    </source>
</evidence>
<dbReference type="PROSITE" id="PS51494">
    <property type="entry name" value="SPOIVB"/>
    <property type="match status" value="1"/>
</dbReference>
<dbReference type="Pfam" id="PF05580">
    <property type="entry name" value="Peptidase_S55"/>
    <property type="match status" value="1"/>
</dbReference>
<dbReference type="AlphaFoldDB" id="A0A424YFA5"/>
<evidence type="ECO:0000313" key="3">
    <source>
        <dbReference type="Proteomes" id="UP000285138"/>
    </source>
</evidence>
<evidence type="ECO:0000259" key="1">
    <source>
        <dbReference type="PROSITE" id="PS51494"/>
    </source>
</evidence>
<dbReference type="InterPro" id="IPR001478">
    <property type="entry name" value="PDZ"/>
</dbReference>
<feature type="domain" description="Peptidase S55" evidence="1">
    <location>
        <begin position="194"/>
        <end position="431"/>
    </location>
</feature>
<dbReference type="EMBL" id="QZAA01000119">
    <property type="protein sequence ID" value="RQD76381.1"/>
    <property type="molecule type" value="Genomic_DNA"/>
</dbReference>
<comment type="caution">
    <text evidence="2">The sequence shown here is derived from an EMBL/GenBank/DDBJ whole genome shotgun (WGS) entry which is preliminary data.</text>
</comment>
<gene>
    <name evidence="2" type="primary">spoIVB</name>
    <name evidence="2" type="ORF">D5R97_04495</name>
</gene>
<organism evidence="2 3">
    <name type="scientific">Candidatus Syntrophonatronum acetioxidans</name>
    <dbReference type="NCBI Taxonomy" id="1795816"/>
    <lineage>
        <taxon>Bacteria</taxon>
        <taxon>Bacillati</taxon>
        <taxon>Bacillota</taxon>
        <taxon>Clostridia</taxon>
        <taxon>Eubacteriales</taxon>
        <taxon>Syntrophomonadaceae</taxon>
        <taxon>Candidatus Syntrophonatronum</taxon>
    </lineage>
</organism>
<dbReference type="SMART" id="SM00228">
    <property type="entry name" value="PDZ"/>
    <property type="match status" value="1"/>
</dbReference>
<dbReference type="InterPro" id="IPR008763">
    <property type="entry name" value="Peptidase_S55"/>
</dbReference>
<keyword evidence="2" id="KW-0378">Hydrolase</keyword>
<reference evidence="2 3" key="1">
    <citation type="submission" date="2018-08" db="EMBL/GenBank/DDBJ databases">
        <title>The metabolism and importance of syntrophic acetate oxidation coupled to methane or sulfide production in haloalkaline environments.</title>
        <authorList>
            <person name="Timmers P.H.A."/>
            <person name="Vavourakis C.D."/>
            <person name="Sorokin D.Y."/>
            <person name="Sinninghe Damste J.S."/>
            <person name="Muyzer G."/>
            <person name="Stams A.J.M."/>
            <person name="Plugge C.M."/>
        </authorList>
    </citation>
    <scope>NUCLEOTIDE SEQUENCE [LARGE SCALE GENOMIC DNA]</scope>
    <source>
        <strain evidence="2">MSAO_Bac1</strain>
    </source>
</reference>
<proteinExistence type="predicted"/>
<dbReference type="GO" id="GO:0016787">
    <property type="term" value="F:hydrolase activity"/>
    <property type="evidence" value="ECO:0007669"/>
    <property type="project" value="UniProtKB-KW"/>
</dbReference>
<dbReference type="Gene3D" id="2.30.42.10">
    <property type="match status" value="1"/>
</dbReference>
<name>A0A424YFA5_9FIRM</name>